<sequence>MAMDSSAAELGLIEETCPFCGSKQPYILGDGRRKCRSCRVKYTPLRRPGRLDDALIQRLAGHFWRMDSIDLTAGQLDLDRKTVQRYFGLLRRAIAERGERRAAMIAAEAKIDSLYLGRLSPLGGVKRQDTVTVFGQAVRDGLVYLIMAAAIADWSGLDLRGLRRVGHDGRPLADEDNAFWPFARQRLKHYRGGYKKQLPLYLREMEFRFNHRDDPAVMQKLAAMLAARPR</sequence>
<dbReference type="eggNOG" id="COG3677">
    <property type="taxonomic scope" value="Bacteria"/>
</dbReference>
<dbReference type="Proteomes" id="UP000009047">
    <property type="component" value="Chromosome"/>
</dbReference>
<protein>
    <recommendedName>
        <fullName evidence="3">Transposase</fullName>
    </recommendedName>
</protein>
<dbReference type="HOGENOM" id="CLU_044348_11_0_7"/>
<dbReference type="KEGG" id="dbr:Deba_3060"/>
<organism evidence="1 2">
    <name type="scientific">Desulfarculus baarsii (strain ATCC 33931 / DSM 2075 / LMG 7858 / VKM B-1802 / 2st14)</name>
    <dbReference type="NCBI Taxonomy" id="644282"/>
    <lineage>
        <taxon>Bacteria</taxon>
        <taxon>Pseudomonadati</taxon>
        <taxon>Thermodesulfobacteriota</taxon>
        <taxon>Desulfarculia</taxon>
        <taxon>Desulfarculales</taxon>
        <taxon>Desulfarculaceae</taxon>
        <taxon>Desulfarculus</taxon>
    </lineage>
</organism>
<name>E1QLH8_DESB2</name>
<keyword evidence="2" id="KW-1185">Reference proteome</keyword>
<evidence type="ECO:0000313" key="2">
    <source>
        <dbReference type="Proteomes" id="UP000009047"/>
    </source>
</evidence>
<accession>E1QLH8</accession>
<evidence type="ECO:0000313" key="1">
    <source>
        <dbReference type="EMBL" id="ADK86413.1"/>
    </source>
</evidence>
<dbReference type="STRING" id="644282.Deba_3060"/>
<evidence type="ECO:0008006" key="3">
    <source>
        <dbReference type="Google" id="ProtNLM"/>
    </source>
</evidence>
<gene>
    <name evidence="1" type="ordered locus">Deba_3060</name>
</gene>
<dbReference type="RefSeq" id="WP_013259850.1">
    <property type="nucleotide sequence ID" value="NC_014365.1"/>
</dbReference>
<dbReference type="AlphaFoldDB" id="E1QLH8"/>
<dbReference type="OrthoDB" id="5469813at2"/>
<reference evidence="1 2" key="1">
    <citation type="journal article" date="2010" name="Stand. Genomic Sci.">
        <title>Complete genome sequence of Desulfarculus baarsii type strain (2st14).</title>
        <authorList>
            <person name="Sun H."/>
            <person name="Spring S."/>
            <person name="Lapidus A."/>
            <person name="Davenport K."/>
            <person name="Del Rio T.G."/>
            <person name="Tice H."/>
            <person name="Nolan M."/>
            <person name="Copeland A."/>
            <person name="Cheng J.F."/>
            <person name="Lucas S."/>
            <person name="Tapia R."/>
            <person name="Goodwin L."/>
            <person name="Pitluck S."/>
            <person name="Ivanova N."/>
            <person name="Pagani I."/>
            <person name="Mavromatis K."/>
            <person name="Ovchinnikova G."/>
            <person name="Pati A."/>
            <person name="Chen A."/>
            <person name="Palaniappan K."/>
            <person name="Hauser L."/>
            <person name="Chang Y.J."/>
            <person name="Jeffries C.D."/>
            <person name="Detter J.C."/>
            <person name="Han C."/>
            <person name="Rohde M."/>
            <person name="Brambilla E."/>
            <person name="Goker M."/>
            <person name="Woyke T."/>
            <person name="Bristow J."/>
            <person name="Eisen J.A."/>
            <person name="Markowitz V."/>
            <person name="Hugenholtz P."/>
            <person name="Kyrpides N.C."/>
            <person name="Klenk H.P."/>
            <person name="Land M."/>
        </authorList>
    </citation>
    <scope>NUCLEOTIDE SEQUENCE [LARGE SCALE GENOMIC DNA]</scope>
    <source>
        <strain evidence="2">ATCC 33931 / DSM 2075 / LMG 7858 / VKM B-1802 / 2st14</strain>
    </source>
</reference>
<dbReference type="EMBL" id="CP002085">
    <property type="protein sequence ID" value="ADK86413.1"/>
    <property type="molecule type" value="Genomic_DNA"/>
</dbReference>
<proteinExistence type="predicted"/>